<dbReference type="InterPro" id="IPR012349">
    <property type="entry name" value="Split_barrel_FMN-bd"/>
</dbReference>
<keyword evidence="4" id="KW-1185">Reference proteome</keyword>
<sequence length="220" mass="24369">MASTSIPSTPSSVTPGTPPDMPGAPHEYEMQQHYGTRARAERFYRDQVLDHLNAGMREFVARQEMLFVATSDRLGECDATFRAGPPGFVLVVDEHRLAWPEYRGNGVMASLANLGKNPHAGLLFIDFTESLIGLHVNGRAQILTDEAMRDGLASVPEVTVPGQLPQQWVLLNVEEAYIHCAKHIPRLRRVPHERVWGTDDMRRKGGDFFGAKAGRDAPGQ</sequence>
<dbReference type="SUPFAM" id="SSF50475">
    <property type="entry name" value="FMN-binding split barrel"/>
    <property type="match status" value="1"/>
</dbReference>
<dbReference type="Proteomes" id="UP001552479">
    <property type="component" value="Unassembled WGS sequence"/>
</dbReference>
<organism evidence="3 4">
    <name type="scientific">Streptomyces roseoverticillatus</name>
    <dbReference type="NCBI Taxonomy" id="66429"/>
    <lineage>
        <taxon>Bacteria</taxon>
        <taxon>Bacillati</taxon>
        <taxon>Actinomycetota</taxon>
        <taxon>Actinomycetes</taxon>
        <taxon>Kitasatosporales</taxon>
        <taxon>Streptomycetaceae</taxon>
        <taxon>Streptomyces</taxon>
    </lineage>
</organism>
<dbReference type="EMBL" id="JBFASG010000022">
    <property type="protein sequence ID" value="MEV4925447.1"/>
    <property type="molecule type" value="Genomic_DNA"/>
</dbReference>
<reference evidence="3 4" key="1">
    <citation type="submission" date="2024-06" db="EMBL/GenBank/DDBJ databases">
        <title>The Natural Products Discovery Center: Release of the First 8490 Sequenced Strains for Exploring Actinobacteria Biosynthetic Diversity.</title>
        <authorList>
            <person name="Kalkreuter E."/>
            <person name="Kautsar S.A."/>
            <person name="Yang D."/>
            <person name="Bader C.D."/>
            <person name="Teijaro C.N."/>
            <person name="Fluegel L."/>
            <person name="Davis C.M."/>
            <person name="Simpson J.R."/>
            <person name="Lauterbach L."/>
            <person name="Steele A.D."/>
            <person name="Gui C."/>
            <person name="Meng S."/>
            <person name="Li G."/>
            <person name="Viehrig K."/>
            <person name="Ye F."/>
            <person name="Su P."/>
            <person name="Kiefer A.F."/>
            <person name="Nichols A."/>
            <person name="Cepeda A.J."/>
            <person name="Yan W."/>
            <person name="Fan B."/>
            <person name="Jiang Y."/>
            <person name="Adhikari A."/>
            <person name="Zheng C.-J."/>
            <person name="Schuster L."/>
            <person name="Cowan T.M."/>
            <person name="Smanski M.J."/>
            <person name="Chevrette M.G."/>
            <person name="De Carvalho L.P.S."/>
            <person name="Shen B."/>
        </authorList>
    </citation>
    <scope>NUCLEOTIDE SEQUENCE [LARGE SCALE GENOMIC DNA]</scope>
    <source>
        <strain evidence="3 4">NPDC053791</strain>
    </source>
</reference>
<dbReference type="RefSeq" id="WP_366089162.1">
    <property type="nucleotide sequence ID" value="NZ_JBFASG010000022.1"/>
</dbReference>
<dbReference type="Gene3D" id="2.30.110.10">
    <property type="entry name" value="Electron Transport, Fmn-binding Protein, Chain A"/>
    <property type="match status" value="1"/>
</dbReference>
<dbReference type="Pfam" id="PF01243">
    <property type="entry name" value="PNPOx_N"/>
    <property type="match status" value="1"/>
</dbReference>
<accession>A0ABV3J209</accession>
<feature type="compositionally biased region" description="Low complexity" evidence="1">
    <location>
        <begin position="1"/>
        <end position="15"/>
    </location>
</feature>
<name>A0ABV3J209_9ACTN</name>
<dbReference type="InterPro" id="IPR011576">
    <property type="entry name" value="Pyridox_Oxase_N"/>
</dbReference>
<gene>
    <name evidence="3" type="ORF">AB0L03_21900</name>
</gene>
<dbReference type="PANTHER" id="PTHR42815:SF2">
    <property type="entry name" value="FAD-BINDING, PUTATIVE (AFU_ORTHOLOGUE AFUA_6G07600)-RELATED"/>
    <property type="match status" value="1"/>
</dbReference>
<comment type="caution">
    <text evidence="3">The sequence shown here is derived from an EMBL/GenBank/DDBJ whole genome shotgun (WGS) entry which is preliminary data.</text>
</comment>
<proteinExistence type="predicted"/>
<feature type="domain" description="Pyridoxamine 5'-phosphate oxidase N-terminal" evidence="2">
    <location>
        <begin position="56"/>
        <end position="180"/>
    </location>
</feature>
<protein>
    <submittedName>
        <fullName evidence="3">Pyridoxamine 5'-phosphate oxidase family protein</fullName>
    </submittedName>
</protein>
<feature type="region of interest" description="Disordered" evidence="1">
    <location>
        <begin position="1"/>
        <end position="25"/>
    </location>
</feature>
<evidence type="ECO:0000313" key="4">
    <source>
        <dbReference type="Proteomes" id="UP001552479"/>
    </source>
</evidence>
<evidence type="ECO:0000259" key="2">
    <source>
        <dbReference type="Pfam" id="PF01243"/>
    </source>
</evidence>
<dbReference type="PANTHER" id="PTHR42815">
    <property type="entry name" value="FAD-BINDING, PUTATIVE (AFU_ORTHOLOGUE AFUA_6G07600)-RELATED"/>
    <property type="match status" value="1"/>
</dbReference>
<evidence type="ECO:0000256" key="1">
    <source>
        <dbReference type="SAM" id="MobiDB-lite"/>
    </source>
</evidence>
<evidence type="ECO:0000313" key="3">
    <source>
        <dbReference type="EMBL" id="MEV4925447.1"/>
    </source>
</evidence>